<dbReference type="InterPro" id="IPR009057">
    <property type="entry name" value="Homeodomain-like_sf"/>
</dbReference>
<evidence type="ECO:0000313" key="6">
    <source>
        <dbReference type="Proteomes" id="UP000018719"/>
    </source>
</evidence>
<protein>
    <submittedName>
        <fullName evidence="5">DNA-binding helix-turn-helix protein</fullName>
    </submittedName>
</protein>
<keyword evidence="1" id="KW-0805">Transcription regulation</keyword>
<dbReference type="SMART" id="SM00342">
    <property type="entry name" value="HTH_ARAC"/>
    <property type="match status" value="1"/>
</dbReference>
<dbReference type="SUPFAM" id="SSF46689">
    <property type="entry name" value="Homeodomain-like"/>
    <property type="match status" value="1"/>
</dbReference>
<organism evidence="5 6">
    <name type="scientific">Leptospira inadai serovar Lyme str. 10</name>
    <dbReference type="NCBI Taxonomy" id="1049790"/>
    <lineage>
        <taxon>Bacteria</taxon>
        <taxon>Pseudomonadati</taxon>
        <taxon>Spirochaetota</taxon>
        <taxon>Spirochaetia</taxon>
        <taxon>Leptospirales</taxon>
        <taxon>Leptospiraceae</taxon>
        <taxon>Leptospira</taxon>
    </lineage>
</organism>
<evidence type="ECO:0000256" key="1">
    <source>
        <dbReference type="ARBA" id="ARBA00023015"/>
    </source>
</evidence>
<dbReference type="GO" id="GO:0003700">
    <property type="term" value="F:DNA-binding transcription factor activity"/>
    <property type="evidence" value="ECO:0007669"/>
    <property type="project" value="InterPro"/>
</dbReference>
<keyword evidence="2 5" id="KW-0238">DNA-binding</keyword>
<evidence type="ECO:0000259" key="4">
    <source>
        <dbReference type="PROSITE" id="PS01124"/>
    </source>
</evidence>
<name>V6I059_9LEPT</name>
<evidence type="ECO:0000256" key="3">
    <source>
        <dbReference type="ARBA" id="ARBA00023163"/>
    </source>
</evidence>
<dbReference type="PANTHER" id="PTHR43280">
    <property type="entry name" value="ARAC-FAMILY TRANSCRIPTIONAL REGULATOR"/>
    <property type="match status" value="1"/>
</dbReference>
<sequence length="301" mass="34053">MNVSARDSHLLVHRILLLSLKIETGRIALRGIGMKNSLYIWDCHVLFAAWEETSAMHSLYAASILISVEKPARLFLPSEPAIEFTGVFIPPNRMYREMAKQTHVLNLNIDPDSLLFERIAGSLNAGIQVFDSSRIPNLSEIVMKAMSEDTTDAEAFIILQNLVNTIFGSILPYKESKALDNRVMTVVNHLHSLAHIPHPQEIKLGHLAKLVNLSEDRFRHLFKETLFISVRKYLLNLRLKVAAKNMPRCSNLTEAAHIAGFSDSAHFSRTFRATYGHRPSVVFRKSKRTRIRSIDESLTGI</sequence>
<dbReference type="GO" id="GO:0043565">
    <property type="term" value="F:sequence-specific DNA binding"/>
    <property type="evidence" value="ECO:0007669"/>
    <property type="project" value="InterPro"/>
</dbReference>
<gene>
    <name evidence="5" type="ORF">LEP1GSC047_2285</name>
</gene>
<comment type="caution">
    <text evidence="5">The sequence shown here is derived from an EMBL/GenBank/DDBJ whole genome shotgun (WGS) entry which is preliminary data.</text>
</comment>
<proteinExistence type="predicted"/>
<dbReference type="Proteomes" id="UP000018719">
    <property type="component" value="Unassembled WGS sequence"/>
</dbReference>
<accession>V6I059</accession>
<dbReference type="AlphaFoldDB" id="V6I059"/>
<feature type="domain" description="HTH araC/xylS-type" evidence="4">
    <location>
        <begin position="188"/>
        <end position="285"/>
    </location>
</feature>
<dbReference type="InterPro" id="IPR018060">
    <property type="entry name" value="HTH_AraC"/>
</dbReference>
<evidence type="ECO:0000313" key="5">
    <source>
        <dbReference type="EMBL" id="EQA38649.1"/>
    </source>
</evidence>
<evidence type="ECO:0000256" key="2">
    <source>
        <dbReference type="ARBA" id="ARBA00023125"/>
    </source>
</evidence>
<dbReference type="Pfam" id="PF12833">
    <property type="entry name" value="HTH_18"/>
    <property type="match status" value="1"/>
</dbReference>
<dbReference type="EMBL" id="AHMM02000006">
    <property type="protein sequence ID" value="EQA38649.1"/>
    <property type="molecule type" value="Genomic_DNA"/>
</dbReference>
<dbReference type="PANTHER" id="PTHR43280:SF2">
    <property type="entry name" value="HTH-TYPE TRANSCRIPTIONAL REGULATOR EXSA"/>
    <property type="match status" value="1"/>
</dbReference>
<dbReference type="PROSITE" id="PS01124">
    <property type="entry name" value="HTH_ARAC_FAMILY_2"/>
    <property type="match status" value="1"/>
</dbReference>
<reference evidence="5 6" key="1">
    <citation type="submission" date="2013-05" db="EMBL/GenBank/DDBJ databases">
        <authorList>
            <person name="Harkins D.M."/>
            <person name="Durkin A.S."/>
            <person name="Brinkac L.M."/>
            <person name="Haft D.H."/>
            <person name="Selengut J.D."/>
            <person name="Sanka R."/>
            <person name="DePew J."/>
            <person name="Purushe J."/>
            <person name="Hartskeerl R.A."/>
            <person name="Ahmed A."/>
            <person name="van der Linden H."/>
            <person name="Goris M.G.A."/>
            <person name="Vinetz J.M."/>
            <person name="Sutton G.G."/>
            <person name="Nierman W.C."/>
            <person name="Fouts D.E."/>
        </authorList>
    </citation>
    <scope>NUCLEOTIDE SEQUENCE [LARGE SCALE GENOMIC DNA]</scope>
    <source>
        <strain evidence="5 6">10</strain>
    </source>
</reference>
<dbReference type="Gene3D" id="1.10.10.60">
    <property type="entry name" value="Homeodomain-like"/>
    <property type="match status" value="2"/>
</dbReference>
<dbReference type="STRING" id="1049790.LEP1GSC047_2285"/>
<keyword evidence="3" id="KW-0804">Transcription</keyword>